<evidence type="ECO:0000313" key="2">
    <source>
        <dbReference type="EMBL" id="NMC63053.1"/>
    </source>
</evidence>
<protein>
    <submittedName>
        <fullName evidence="2">DUF4340 domain-containing protein</fullName>
    </submittedName>
</protein>
<name>A0A7X9FRN5_9DELT</name>
<feature type="domain" description="DUF4340" evidence="1">
    <location>
        <begin position="377"/>
        <end position="468"/>
    </location>
</feature>
<dbReference type="AlphaFoldDB" id="A0A7X9FRN5"/>
<proteinExistence type="predicted"/>
<sequence length="488" mass="54902">MTGKKMLVLLLILLGVLAYIFLYEIPKSKEKETADLLLKGIKEEQIQRIEITKGDRRVSLLNKNYKPEVTFGKEDKEKDSVSKNSVWELGNKAGAVLDTSLVQSLSTALLDLKLDTAIPKDELDSDLGVYGLQNPEMTIKIAYAKGELDLRLGKKNDYVFKRYFQVSGKEGVYLISDSLFTAADKNELDFRKKNLVSFSDFEVKKLNVSKGSLKLVFEKQGDEGWRIVDPIQATGSSEKISALLREVRDYKAEDFIDFLQNEADSVLKQNRLDLPDLSVRIERAEGADVVQLLASEVQDLADASKKTTVFRVDQLPFLGKINRSVISRISMNPIDYREKKLFSYGSDVIKKAEIERAGQEKLVLELEKEDWKLGSEKADQAFVQQFYKNLSDLAAISFADEAQSKNFGFDTPTLKITLWTNKFESDEKPTPISLVVGAETENGYYAFAKDPKEVFVISKEALKNISPSRETLLPVKTEPTVTVSVSPN</sequence>
<evidence type="ECO:0000313" key="3">
    <source>
        <dbReference type="Proteomes" id="UP000524246"/>
    </source>
</evidence>
<gene>
    <name evidence="2" type="ORF">GYA55_07780</name>
</gene>
<reference evidence="2 3" key="1">
    <citation type="journal article" date="2020" name="Biotechnol. Biofuels">
        <title>New insights from the biogas microbiome by comprehensive genome-resolved metagenomics of nearly 1600 species originating from multiple anaerobic digesters.</title>
        <authorList>
            <person name="Campanaro S."/>
            <person name="Treu L."/>
            <person name="Rodriguez-R L.M."/>
            <person name="Kovalovszki A."/>
            <person name="Ziels R.M."/>
            <person name="Maus I."/>
            <person name="Zhu X."/>
            <person name="Kougias P.G."/>
            <person name="Basile A."/>
            <person name="Luo G."/>
            <person name="Schluter A."/>
            <person name="Konstantinidis K.T."/>
            <person name="Angelidaki I."/>
        </authorList>
    </citation>
    <scope>NUCLEOTIDE SEQUENCE [LARGE SCALE GENOMIC DNA]</scope>
    <source>
        <strain evidence="2">AS27yjCOA_65</strain>
    </source>
</reference>
<dbReference type="Proteomes" id="UP000524246">
    <property type="component" value="Unassembled WGS sequence"/>
</dbReference>
<dbReference type="InterPro" id="IPR025641">
    <property type="entry name" value="DUF4340"/>
</dbReference>
<comment type="caution">
    <text evidence="2">The sequence shown here is derived from an EMBL/GenBank/DDBJ whole genome shotgun (WGS) entry which is preliminary data.</text>
</comment>
<evidence type="ECO:0000259" key="1">
    <source>
        <dbReference type="Pfam" id="PF14238"/>
    </source>
</evidence>
<organism evidence="2 3">
    <name type="scientific">SAR324 cluster bacterium</name>
    <dbReference type="NCBI Taxonomy" id="2024889"/>
    <lineage>
        <taxon>Bacteria</taxon>
        <taxon>Deltaproteobacteria</taxon>
        <taxon>SAR324 cluster</taxon>
    </lineage>
</organism>
<dbReference type="EMBL" id="JAAZON010000341">
    <property type="protein sequence ID" value="NMC63053.1"/>
    <property type="molecule type" value="Genomic_DNA"/>
</dbReference>
<feature type="domain" description="DUF4340" evidence="1">
    <location>
        <begin position="87"/>
        <end position="264"/>
    </location>
</feature>
<dbReference type="Pfam" id="PF14238">
    <property type="entry name" value="DUF4340"/>
    <property type="match status" value="2"/>
</dbReference>
<accession>A0A7X9FRN5</accession>